<evidence type="ECO:0000313" key="2">
    <source>
        <dbReference type="Proteomes" id="UP000606786"/>
    </source>
</evidence>
<organism evidence="1 2">
    <name type="scientific">Ceratitis capitata</name>
    <name type="common">Mediterranean fruit fly</name>
    <name type="synonym">Tephritis capitata</name>
    <dbReference type="NCBI Taxonomy" id="7213"/>
    <lineage>
        <taxon>Eukaryota</taxon>
        <taxon>Metazoa</taxon>
        <taxon>Ecdysozoa</taxon>
        <taxon>Arthropoda</taxon>
        <taxon>Hexapoda</taxon>
        <taxon>Insecta</taxon>
        <taxon>Pterygota</taxon>
        <taxon>Neoptera</taxon>
        <taxon>Endopterygota</taxon>
        <taxon>Diptera</taxon>
        <taxon>Brachycera</taxon>
        <taxon>Muscomorpha</taxon>
        <taxon>Tephritoidea</taxon>
        <taxon>Tephritidae</taxon>
        <taxon>Ceratitis</taxon>
        <taxon>Ceratitis</taxon>
    </lineage>
</organism>
<keyword evidence="2" id="KW-1185">Reference proteome</keyword>
<sequence length="56" mass="6853">KLGSFLEEPNSKQQFLRITTEHKMNTYEWRCAENYYYEVVKYLPSAFLSFEFRGYV</sequence>
<comment type="caution">
    <text evidence="1">The sequence shown here is derived from an EMBL/GenBank/DDBJ whole genome shotgun (WGS) entry which is preliminary data.</text>
</comment>
<dbReference type="EMBL" id="CAJHJT010000012">
    <property type="protein sequence ID" value="CAD6997364.1"/>
    <property type="molecule type" value="Genomic_DNA"/>
</dbReference>
<reference evidence="1" key="1">
    <citation type="submission" date="2020-11" db="EMBL/GenBank/DDBJ databases">
        <authorList>
            <person name="Whitehead M."/>
        </authorList>
    </citation>
    <scope>NUCLEOTIDE SEQUENCE</scope>
    <source>
        <strain evidence="1">EGII</strain>
    </source>
</reference>
<evidence type="ECO:0000313" key="1">
    <source>
        <dbReference type="EMBL" id="CAD6997364.1"/>
    </source>
</evidence>
<gene>
    <name evidence="1" type="ORF">CCAP1982_LOCUS5997</name>
</gene>
<feature type="non-terminal residue" evidence="1">
    <location>
        <position position="1"/>
    </location>
</feature>
<protein>
    <submittedName>
        <fullName evidence="1">(Mediterranean fruit fly) hypothetical protein</fullName>
    </submittedName>
</protein>
<dbReference type="AlphaFoldDB" id="A0A811UES7"/>
<name>A0A811UES7_CERCA</name>
<dbReference type="Proteomes" id="UP000606786">
    <property type="component" value="Unassembled WGS sequence"/>
</dbReference>
<proteinExistence type="predicted"/>
<accession>A0A811UES7</accession>